<evidence type="ECO:0000256" key="1">
    <source>
        <dbReference type="SAM" id="MobiDB-lite"/>
    </source>
</evidence>
<evidence type="ECO:0000259" key="2">
    <source>
        <dbReference type="PROSITE" id="PS50878"/>
    </source>
</evidence>
<dbReference type="InterPro" id="IPR000477">
    <property type="entry name" value="RT_dom"/>
</dbReference>
<gene>
    <name evidence="3" type="ORF">E0L32_010416</name>
</gene>
<evidence type="ECO:0000313" key="4">
    <source>
        <dbReference type="Proteomes" id="UP000319257"/>
    </source>
</evidence>
<dbReference type="EMBL" id="SKBQ01000083">
    <property type="protein sequence ID" value="TPX07961.1"/>
    <property type="molecule type" value="Genomic_DNA"/>
</dbReference>
<organism evidence="3 4">
    <name type="scientific">Thyridium curvatum</name>
    <dbReference type="NCBI Taxonomy" id="1093900"/>
    <lineage>
        <taxon>Eukaryota</taxon>
        <taxon>Fungi</taxon>
        <taxon>Dikarya</taxon>
        <taxon>Ascomycota</taxon>
        <taxon>Pezizomycotina</taxon>
        <taxon>Sordariomycetes</taxon>
        <taxon>Sordariomycetidae</taxon>
        <taxon>Thyridiales</taxon>
        <taxon>Thyridiaceae</taxon>
        <taxon>Thyridium</taxon>
    </lineage>
</organism>
<feature type="region of interest" description="Disordered" evidence="1">
    <location>
        <begin position="384"/>
        <end position="403"/>
    </location>
</feature>
<comment type="caution">
    <text evidence="3">The sequence shown here is derived from an EMBL/GenBank/DDBJ whole genome shotgun (WGS) entry which is preliminary data.</text>
</comment>
<proteinExistence type="predicted"/>
<dbReference type="RefSeq" id="XP_030989672.1">
    <property type="nucleotide sequence ID" value="XM_031133032.1"/>
</dbReference>
<dbReference type="InParanoid" id="A0A507ASS2"/>
<dbReference type="Proteomes" id="UP000319257">
    <property type="component" value="Unassembled WGS sequence"/>
</dbReference>
<dbReference type="STRING" id="1093900.A0A507ASS2"/>
<feature type="domain" description="Reverse transcriptase" evidence="2">
    <location>
        <begin position="1"/>
        <end position="211"/>
    </location>
</feature>
<dbReference type="OrthoDB" id="4842715at2759"/>
<keyword evidence="4" id="KW-1185">Reference proteome</keyword>
<name>A0A507ASS2_9PEZI</name>
<feature type="region of interest" description="Disordered" evidence="1">
    <location>
        <begin position="417"/>
        <end position="447"/>
    </location>
</feature>
<reference evidence="3 4" key="1">
    <citation type="submission" date="2019-06" db="EMBL/GenBank/DDBJ databases">
        <title>Draft genome sequence of the filamentous fungus Phialemoniopsis curvata isolated from diesel fuel.</title>
        <authorList>
            <person name="Varaljay V.A."/>
            <person name="Lyon W.J."/>
            <person name="Crouch A.L."/>
            <person name="Drake C.E."/>
            <person name="Hollomon J.M."/>
            <person name="Nadeau L.J."/>
            <person name="Nunn H.S."/>
            <person name="Stevenson B.S."/>
            <person name="Bojanowski C.L."/>
            <person name="Crookes-Goodson W.J."/>
        </authorList>
    </citation>
    <scope>NUCLEOTIDE SEQUENCE [LARGE SCALE GENOMIC DNA]</scope>
    <source>
        <strain evidence="3 4">D216</strain>
    </source>
</reference>
<dbReference type="Pfam" id="PF00078">
    <property type="entry name" value="RVT_1"/>
    <property type="match status" value="1"/>
</dbReference>
<protein>
    <recommendedName>
        <fullName evidence="2">Reverse transcriptase domain-containing protein</fullName>
    </recommendedName>
</protein>
<dbReference type="AlphaFoldDB" id="A0A507ASS2"/>
<dbReference type="PROSITE" id="PS50878">
    <property type="entry name" value="RT_POL"/>
    <property type="match status" value="1"/>
</dbReference>
<dbReference type="GeneID" id="41977863"/>
<accession>A0A507ASS2</accession>
<dbReference type="PANTHER" id="PTHR33481">
    <property type="entry name" value="REVERSE TRANSCRIPTASE"/>
    <property type="match status" value="1"/>
</dbReference>
<sequence length="662" mass="75435">MPRKQCLQQCPHGTDKPNCSTSRLERRHQVCLRQSPACTSHRRAERDVVPFPEWIIHFIWQFLQDRRILFEINGEKSKVFHVNVGIPQGSPLSPILFLLFSSDILQGLKDRNAFRLNAEAFSFGYVDDHYLVVSSPSYQRNCDALEIMHKALMGWAKKTDTLFSPAKYAVMHFRGPDAEDEVCQLVPKIEGLPSDVRTVLKTELKILGVTVDHKLSWKNHIGEIDSKVARSLAYYRRIAGPSWGASLDNMRRIYLSNIRPIISYACGAWFIRGTGLRHQLTKADQRKLESIQSGCLAQMSGALRTTSSDVVRKELNIEPICAFLERMALAHRARSAETPFYQKLRDTMRTPIPGIPFRQVGDSYIDRNPYAILFDKAERLSREARDQGTAHLEGEDDQSWTPRQRHRLIGRLAEKMSQGAASDGWDEYRDGWKPHHQRDKRSQPVPRERPLVLEEKWGPQSYKLYKGLSRAQSTMLLQCRTGCIGLAAYLFSIKADPDNVCPWTTLPLACVCLSQANSCNAFQITSPSCPCGKGLQTVTHMFLYCPRLENARAQLIRETMNSNLKAWLTRDAALATDWAIRHFGIPSFEWARSKIMQLSAYGTAPVLFLLPSLKTLDRLPQVFQPRLAFLDAEEVVEVWVVGLHLFKDNQALKRLCNVDSLQ</sequence>
<dbReference type="PANTHER" id="PTHR33481:SF1">
    <property type="entry name" value="ENDONUCLEASE_EXONUCLEASE_PHOSPHATASE DOMAIN-CONTAINING PROTEIN-RELATED"/>
    <property type="match status" value="1"/>
</dbReference>
<evidence type="ECO:0000313" key="3">
    <source>
        <dbReference type="EMBL" id="TPX07961.1"/>
    </source>
</evidence>